<dbReference type="EMBL" id="PFQB01000065">
    <property type="protein sequence ID" value="PJA14006.1"/>
    <property type="molecule type" value="Genomic_DNA"/>
</dbReference>
<evidence type="ECO:0000313" key="3">
    <source>
        <dbReference type="Proteomes" id="UP000228952"/>
    </source>
</evidence>
<evidence type="ECO:0000313" key="2">
    <source>
        <dbReference type="EMBL" id="PJA14006.1"/>
    </source>
</evidence>
<comment type="caution">
    <text evidence="2">The sequence shown here is derived from an EMBL/GenBank/DDBJ whole genome shotgun (WGS) entry which is preliminary data.</text>
</comment>
<feature type="transmembrane region" description="Helical" evidence="1">
    <location>
        <begin position="6"/>
        <end position="23"/>
    </location>
</feature>
<feature type="transmembrane region" description="Helical" evidence="1">
    <location>
        <begin position="30"/>
        <end position="48"/>
    </location>
</feature>
<proteinExistence type="predicted"/>
<dbReference type="AlphaFoldDB" id="A0A2M7W1X6"/>
<name>A0A2M7W1X6_9BACT</name>
<gene>
    <name evidence="2" type="ORF">COX64_02550</name>
</gene>
<feature type="transmembrane region" description="Helical" evidence="1">
    <location>
        <begin position="162"/>
        <end position="182"/>
    </location>
</feature>
<protein>
    <recommendedName>
        <fullName evidence="4">Prenyltransferase</fullName>
    </recommendedName>
</protein>
<organism evidence="2 3">
    <name type="scientific">Candidatus Dojkabacteria bacterium CG_4_10_14_0_2_um_filter_Dojkabacteria_WS6_41_15</name>
    <dbReference type="NCBI Taxonomy" id="2014249"/>
    <lineage>
        <taxon>Bacteria</taxon>
        <taxon>Candidatus Dojkabacteria</taxon>
    </lineage>
</organism>
<dbReference type="Proteomes" id="UP000228952">
    <property type="component" value="Unassembled WGS sequence"/>
</dbReference>
<accession>A0A2M7W1X6</accession>
<reference evidence="3" key="1">
    <citation type="submission" date="2017-09" db="EMBL/GenBank/DDBJ databases">
        <title>Depth-based differentiation of microbial function through sediment-hosted aquifers and enrichment of novel symbionts in the deep terrestrial subsurface.</title>
        <authorList>
            <person name="Probst A.J."/>
            <person name="Ladd B."/>
            <person name="Jarett J.K."/>
            <person name="Geller-Mcgrath D.E."/>
            <person name="Sieber C.M.K."/>
            <person name="Emerson J.B."/>
            <person name="Anantharaman K."/>
            <person name="Thomas B.C."/>
            <person name="Malmstrom R."/>
            <person name="Stieglmeier M."/>
            <person name="Klingl A."/>
            <person name="Woyke T."/>
            <person name="Ryan C.M."/>
            <person name="Banfield J.F."/>
        </authorList>
    </citation>
    <scope>NUCLEOTIDE SEQUENCE [LARGE SCALE GENOMIC DNA]</scope>
</reference>
<feature type="transmembrane region" description="Helical" evidence="1">
    <location>
        <begin position="54"/>
        <end position="74"/>
    </location>
</feature>
<feature type="transmembrane region" description="Helical" evidence="1">
    <location>
        <begin position="94"/>
        <end position="116"/>
    </location>
</feature>
<sequence>NVAFAAIILTYVLLNLLYTYVVKHIPYLDIFFIACFAGMRVVAGFVLLGLPIAWYFVSVIVTLFLFVMTVQRLAEISVANILARPVIAKYSPRVLKFFMTLFLMITVIMYFIALSFVALPLVYTDSLYFLVLFSVYEYMAFTETKKRIAEDGFIFLLHDKRTLTMVVLFVLSLVVLGIWYIVR</sequence>
<evidence type="ECO:0008006" key="4">
    <source>
        <dbReference type="Google" id="ProtNLM"/>
    </source>
</evidence>
<feature type="non-terminal residue" evidence="2">
    <location>
        <position position="1"/>
    </location>
</feature>
<keyword evidence="1" id="KW-0812">Transmembrane</keyword>
<keyword evidence="1" id="KW-1133">Transmembrane helix</keyword>
<keyword evidence="1" id="KW-0472">Membrane</keyword>
<evidence type="ECO:0000256" key="1">
    <source>
        <dbReference type="SAM" id="Phobius"/>
    </source>
</evidence>